<organism evidence="1 2">
    <name type="scientific">Silvania hatchlandensis</name>
    <dbReference type="NCBI Taxonomy" id="2926469"/>
    <lineage>
        <taxon>Bacteria</taxon>
        <taxon>Pseudomonadati</taxon>
        <taxon>Pseudomonadota</taxon>
        <taxon>Gammaproteobacteria</taxon>
        <taxon>Enterobacterales</taxon>
        <taxon>Enterobacteriaceae</taxon>
        <taxon>Silvania</taxon>
    </lineage>
</organism>
<reference evidence="1" key="1">
    <citation type="submission" date="2022-05" db="EMBL/GenBank/DDBJ databases">
        <title>Description of a novel species of Leclercia; Leclercia tamurae and the Proposal for a Novel Genus Silvania gen. nov. Containing Two Novel Species Silvania hatchlandensis sp. nov. and Silvania confinis sp. nov. Isolated from the Rhizosphere of Oak.</title>
        <authorList>
            <person name="Maddock D.W."/>
            <person name="Brady C.L."/>
            <person name="Denman S."/>
            <person name="Arnold D."/>
        </authorList>
    </citation>
    <scope>NUCLEOTIDE SEQUENCE</scope>
    <source>
        <strain evidence="1">H19S6</strain>
    </source>
</reference>
<accession>A0A9J6Q7A9</accession>
<protein>
    <submittedName>
        <fullName evidence="1">Uncharacterized protein</fullName>
    </submittedName>
</protein>
<dbReference type="EMBL" id="JAMGZK010000053">
    <property type="protein sequence ID" value="MCU6666099.1"/>
    <property type="molecule type" value="Genomic_DNA"/>
</dbReference>
<proteinExistence type="predicted"/>
<sequence length="103" mass="11825">MTNIQKIAKVLKLLNQHHAKTSEFVDASLVFFEKIIDAAEEINNKDAAVRTHEENAVYTFVWTLIPEMKKCLALHNEYNESFRDQYIDAIKLLSSISEANKNA</sequence>
<comment type="caution">
    <text evidence="1">The sequence shown here is derived from an EMBL/GenBank/DDBJ whole genome shotgun (WGS) entry which is preliminary data.</text>
</comment>
<name>A0A9J6Q7A9_9ENTR</name>
<keyword evidence="2" id="KW-1185">Reference proteome</keyword>
<evidence type="ECO:0000313" key="1">
    <source>
        <dbReference type="EMBL" id="MCU6666099.1"/>
    </source>
</evidence>
<dbReference type="Proteomes" id="UP001063816">
    <property type="component" value="Unassembled WGS sequence"/>
</dbReference>
<dbReference type="RefSeq" id="WP_271283633.1">
    <property type="nucleotide sequence ID" value="NZ_JAMGZK010000053.1"/>
</dbReference>
<evidence type="ECO:0000313" key="2">
    <source>
        <dbReference type="Proteomes" id="UP001063816"/>
    </source>
</evidence>
<dbReference type="AlphaFoldDB" id="A0A9J6Q7A9"/>
<gene>
    <name evidence="1" type="ORF">M8014_17340</name>
</gene>